<keyword evidence="4 11" id="KW-0812">Transmembrane</keyword>
<evidence type="ECO:0000256" key="6">
    <source>
        <dbReference type="ARBA" id="ARBA00022824"/>
    </source>
</evidence>
<comment type="similarity">
    <text evidence="2">Belongs to the peptidase U48 family.</text>
</comment>
<name>A0A8H7VNC7_9FUNG</name>
<evidence type="ECO:0000256" key="9">
    <source>
        <dbReference type="ARBA" id="ARBA00047280"/>
    </source>
</evidence>
<dbReference type="GO" id="GO:0005789">
    <property type="term" value="C:endoplasmic reticulum membrane"/>
    <property type="evidence" value="ECO:0007669"/>
    <property type="project" value="UniProtKB-SubCell"/>
</dbReference>
<evidence type="ECO:0000256" key="7">
    <source>
        <dbReference type="ARBA" id="ARBA00022989"/>
    </source>
</evidence>
<evidence type="ECO:0000256" key="11">
    <source>
        <dbReference type="SAM" id="Phobius"/>
    </source>
</evidence>
<keyword evidence="5" id="KW-0378">Hydrolase</keyword>
<dbReference type="OrthoDB" id="271604at2759"/>
<comment type="subcellular location">
    <subcellularLocation>
        <location evidence="1">Endoplasmic reticulum membrane</location>
        <topology evidence="1">Multi-pass membrane protein</topology>
    </subcellularLocation>
</comment>
<comment type="caution">
    <text evidence="13">The sequence shown here is derived from an EMBL/GenBank/DDBJ whole genome shotgun (WGS) entry which is preliminary data.</text>
</comment>
<comment type="catalytic activity">
    <reaction evidence="9">
        <text>Hydrolyzes the peptide bond -P2-(S-farnesyl or geranylgeranyl)C-P1'-P2'-P3'-COOH where P1' and P2' are amino acids with aliphatic sidechains and P3' is any C-terminal residue.</text>
        <dbReference type="EC" id="3.4.26.1"/>
    </reaction>
</comment>
<keyword evidence="3" id="KW-0645">Protease</keyword>
<sequence>MVKALQNDISPSIANVICIAFAFIYVAGFYLFRDANSAKLSRNHPTVIRNRIKAVTFASIVSPLIVWFIVPSHSTNHSIFQILGLSLPYSVPGLIGLTGPVLLTAILFLGPLVQLYFEENLLFQTNFDFRRDVKDVFFSLLGQRNYVVAPVTEEFVFRSCMIAVLYQAGLPTTYLVFVSPMYFGLAHLHHAWENYNQWGANIKVLKLVLLSSLFQFCYTTIFGWYVSFAFLRLGSIWSPILCHSFCNIMGFPDVSDIQLQPPIKRAVIMCSFVMGVILFYWLLYPLTNPSNVGGSLYWPASA</sequence>
<dbReference type="InterPro" id="IPR003675">
    <property type="entry name" value="Rce1/LyrA-like_dom"/>
</dbReference>
<gene>
    <name evidence="13" type="ORF">INT45_005566</name>
</gene>
<dbReference type="Pfam" id="PF02517">
    <property type="entry name" value="Rce1-like"/>
    <property type="match status" value="1"/>
</dbReference>
<evidence type="ECO:0000256" key="4">
    <source>
        <dbReference type="ARBA" id="ARBA00022692"/>
    </source>
</evidence>
<protein>
    <recommendedName>
        <fullName evidence="10">intramembrane prenyl-peptidase Rce1</fullName>
        <ecNumber evidence="10">3.4.26.1</ecNumber>
    </recommendedName>
</protein>
<feature type="transmembrane region" description="Helical" evidence="11">
    <location>
        <begin position="90"/>
        <end position="117"/>
    </location>
</feature>
<dbReference type="InterPro" id="IPR039731">
    <property type="entry name" value="Rce1"/>
</dbReference>
<dbReference type="EC" id="3.4.26.1" evidence="10"/>
<evidence type="ECO:0000259" key="12">
    <source>
        <dbReference type="Pfam" id="PF02517"/>
    </source>
</evidence>
<evidence type="ECO:0000256" key="5">
    <source>
        <dbReference type="ARBA" id="ARBA00022801"/>
    </source>
</evidence>
<accession>A0A8H7VNC7</accession>
<evidence type="ECO:0000313" key="14">
    <source>
        <dbReference type="Proteomes" id="UP000646827"/>
    </source>
</evidence>
<evidence type="ECO:0000256" key="8">
    <source>
        <dbReference type="ARBA" id="ARBA00023136"/>
    </source>
</evidence>
<evidence type="ECO:0000256" key="2">
    <source>
        <dbReference type="ARBA" id="ARBA00006897"/>
    </source>
</evidence>
<keyword evidence="8 11" id="KW-0472">Membrane</keyword>
<keyword evidence="7 11" id="KW-1133">Transmembrane helix</keyword>
<keyword evidence="14" id="KW-1185">Reference proteome</keyword>
<dbReference type="GO" id="GO:0071586">
    <property type="term" value="P:CAAX-box protein processing"/>
    <property type="evidence" value="ECO:0007669"/>
    <property type="project" value="InterPro"/>
</dbReference>
<organism evidence="13 14">
    <name type="scientific">Circinella minor</name>
    <dbReference type="NCBI Taxonomy" id="1195481"/>
    <lineage>
        <taxon>Eukaryota</taxon>
        <taxon>Fungi</taxon>
        <taxon>Fungi incertae sedis</taxon>
        <taxon>Mucoromycota</taxon>
        <taxon>Mucoromycotina</taxon>
        <taxon>Mucoromycetes</taxon>
        <taxon>Mucorales</taxon>
        <taxon>Lichtheimiaceae</taxon>
        <taxon>Circinella</taxon>
    </lineage>
</organism>
<dbReference type="AlphaFoldDB" id="A0A8H7VNC7"/>
<dbReference type="GO" id="GO:0004222">
    <property type="term" value="F:metalloendopeptidase activity"/>
    <property type="evidence" value="ECO:0007669"/>
    <property type="project" value="InterPro"/>
</dbReference>
<dbReference type="PANTHER" id="PTHR13046">
    <property type="entry name" value="PROTEASE U48 CAAX PRENYL PROTEASE RCE1"/>
    <property type="match status" value="1"/>
</dbReference>
<dbReference type="EMBL" id="JAEPRB010000029">
    <property type="protein sequence ID" value="KAG2225322.1"/>
    <property type="molecule type" value="Genomic_DNA"/>
</dbReference>
<feature type="transmembrane region" description="Helical" evidence="11">
    <location>
        <begin position="52"/>
        <end position="70"/>
    </location>
</feature>
<feature type="domain" description="CAAX prenyl protease 2/Lysostaphin resistance protein A-like" evidence="12">
    <location>
        <begin position="144"/>
        <end position="249"/>
    </location>
</feature>
<feature type="transmembrane region" description="Helical" evidence="11">
    <location>
        <begin position="12"/>
        <end position="32"/>
    </location>
</feature>
<reference evidence="13 14" key="1">
    <citation type="submission" date="2020-12" db="EMBL/GenBank/DDBJ databases">
        <title>Metabolic potential, ecology and presence of endohyphal bacteria is reflected in genomic diversity of Mucoromycotina.</title>
        <authorList>
            <person name="Muszewska A."/>
            <person name="Okrasinska A."/>
            <person name="Steczkiewicz K."/>
            <person name="Drgas O."/>
            <person name="Orlowska M."/>
            <person name="Perlinska-Lenart U."/>
            <person name="Aleksandrzak-Piekarczyk T."/>
            <person name="Szatraj K."/>
            <person name="Zielenkiewicz U."/>
            <person name="Pilsyk S."/>
            <person name="Malc E."/>
            <person name="Mieczkowski P."/>
            <person name="Kruszewska J.S."/>
            <person name="Biernat P."/>
            <person name="Pawlowska J."/>
        </authorList>
    </citation>
    <scope>NUCLEOTIDE SEQUENCE [LARGE SCALE GENOMIC DNA]</scope>
    <source>
        <strain evidence="13 14">CBS 142.35</strain>
    </source>
</reference>
<dbReference type="PANTHER" id="PTHR13046:SF0">
    <property type="entry name" value="CAAX PRENYL PROTEASE 2"/>
    <property type="match status" value="1"/>
</dbReference>
<feature type="transmembrane region" description="Helical" evidence="11">
    <location>
        <begin position="266"/>
        <end position="284"/>
    </location>
</feature>
<keyword evidence="6" id="KW-0256">Endoplasmic reticulum</keyword>
<feature type="transmembrane region" description="Helical" evidence="11">
    <location>
        <begin position="207"/>
        <end position="230"/>
    </location>
</feature>
<evidence type="ECO:0000256" key="1">
    <source>
        <dbReference type="ARBA" id="ARBA00004477"/>
    </source>
</evidence>
<dbReference type="Proteomes" id="UP000646827">
    <property type="component" value="Unassembled WGS sequence"/>
</dbReference>
<evidence type="ECO:0000313" key="13">
    <source>
        <dbReference type="EMBL" id="KAG2225322.1"/>
    </source>
</evidence>
<proteinExistence type="inferred from homology"/>
<evidence type="ECO:0000256" key="10">
    <source>
        <dbReference type="ARBA" id="ARBA00049729"/>
    </source>
</evidence>
<evidence type="ECO:0000256" key="3">
    <source>
        <dbReference type="ARBA" id="ARBA00022670"/>
    </source>
</evidence>